<keyword evidence="5 7" id="KW-0233">DNA recombination</keyword>
<organism evidence="9 10">
    <name type="scientific">Candidatus Uhrbacteria bacterium GW2011_GWA2_52_8d</name>
    <dbReference type="NCBI Taxonomy" id="1618979"/>
    <lineage>
        <taxon>Bacteria</taxon>
        <taxon>Candidatus Uhriibacteriota</taxon>
    </lineage>
</organism>
<protein>
    <recommendedName>
        <fullName evidence="7">Recombination protein RecR</fullName>
    </recommendedName>
</protein>
<dbReference type="CDD" id="cd01025">
    <property type="entry name" value="TOPRIM_recR"/>
    <property type="match status" value="1"/>
</dbReference>
<feature type="zinc finger region" description="C4-type" evidence="7">
    <location>
        <begin position="58"/>
        <end position="73"/>
    </location>
</feature>
<dbReference type="EMBL" id="LCRH01000005">
    <property type="protein sequence ID" value="KKW33350.1"/>
    <property type="molecule type" value="Genomic_DNA"/>
</dbReference>
<dbReference type="GO" id="GO:0003677">
    <property type="term" value="F:DNA binding"/>
    <property type="evidence" value="ECO:0007669"/>
    <property type="project" value="UniProtKB-UniRule"/>
</dbReference>
<dbReference type="GO" id="GO:0006281">
    <property type="term" value="P:DNA repair"/>
    <property type="evidence" value="ECO:0007669"/>
    <property type="project" value="UniProtKB-UniRule"/>
</dbReference>
<dbReference type="PATRIC" id="fig|1618979.3.peg.94"/>
<dbReference type="InterPro" id="IPR006171">
    <property type="entry name" value="TOPRIM_dom"/>
</dbReference>
<evidence type="ECO:0000313" key="9">
    <source>
        <dbReference type="EMBL" id="KKW33350.1"/>
    </source>
</evidence>
<dbReference type="Gene3D" id="1.10.8.420">
    <property type="entry name" value="RecR Domain 1"/>
    <property type="match status" value="1"/>
</dbReference>
<dbReference type="Gene3D" id="3.40.1360.10">
    <property type="match status" value="1"/>
</dbReference>
<evidence type="ECO:0000256" key="7">
    <source>
        <dbReference type="HAMAP-Rule" id="MF_00017"/>
    </source>
</evidence>
<comment type="caution">
    <text evidence="9">The sequence shown here is derived from an EMBL/GenBank/DDBJ whole genome shotgun (WGS) entry which is preliminary data.</text>
</comment>
<evidence type="ECO:0000259" key="8">
    <source>
        <dbReference type="PROSITE" id="PS50880"/>
    </source>
</evidence>
<feature type="domain" description="Toprim" evidence="8">
    <location>
        <begin position="81"/>
        <end position="177"/>
    </location>
</feature>
<gene>
    <name evidence="7" type="primary">recR</name>
    <name evidence="9" type="ORF">UY76_C0005G0004</name>
</gene>
<proteinExistence type="inferred from homology"/>
<dbReference type="Pfam" id="PF21175">
    <property type="entry name" value="RecR_C"/>
    <property type="match status" value="1"/>
</dbReference>
<evidence type="ECO:0000313" key="10">
    <source>
        <dbReference type="Proteomes" id="UP000034054"/>
    </source>
</evidence>
<keyword evidence="2 7" id="KW-0227">DNA damage</keyword>
<dbReference type="PANTHER" id="PTHR30446:SF0">
    <property type="entry name" value="RECOMBINATION PROTEIN RECR"/>
    <property type="match status" value="1"/>
</dbReference>
<evidence type="ECO:0000256" key="5">
    <source>
        <dbReference type="ARBA" id="ARBA00023172"/>
    </source>
</evidence>
<reference evidence="9 10" key="1">
    <citation type="journal article" date="2015" name="Nature">
        <title>rRNA introns, odd ribosomes, and small enigmatic genomes across a large radiation of phyla.</title>
        <authorList>
            <person name="Brown C.T."/>
            <person name="Hug L.A."/>
            <person name="Thomas B.C."/>
            <person name="Sharon I."/>
            <person name="Castelle C.J."/>
            <person name="Singh A."/>
            <person name="Wilkins M.J."/>
            <person name="Williams K.H."/>
            <person name="Banfield J.F."/>
        </authorList>
    </citation>
    <scope>NUCLEOTIDE SEQUENCE [LARGE SCALE GENOMIC DNA]</scope>
</reference>
<comment type="similarity">
    <text evidence="7">Belongs to the RecR family.</text>
</comment>
<dbReference type="InterPro" id="IPR034137">
    <property type="entry name" value="TOPRIM_RecR"/>
</dbReference>
<dbReference type="GO" id="GO:0008270">
    <property type="term" value="F:zinc ion binding"/>
    <property type="evidence" value="ECO:0007669"/>
    <property type="project" value="UniProtKB-KW"/>
</dbReference>
<keyword evidence="4 7" id="KW-0862">Zinc</keyword>
<dbReference type="NCBIfam" id="TIGR00615">
    <property type="entry name" value="recR"/>
    <property type="match status" value="1"/>
</dbReference>
<dbReference type="Proteomes" id="UP000034054">
    <property type="component" value="Unassembled WGS sequence"/>
</dbReference>
<keyword evidence="3 7" id="KW-0863">Zinc-finger</keyword>
<evidence type="ECO:0000256" key="3">
    <source>
        <dbReference type="ARBA" id="ARBA00022771"/>
    </source>
</evidence>
<dbReference type="InterPro" id="IPR023627">
    <property type="entry name" value="Rcmb_RecR"/>
</dbReference>
<name>A0A0G1XR34_9BACT</name>
<dbReference type="PROSITE" id="PS01300">
    <property type="entry name" value="RECR"/>
    <property type="match status" value="1"/>
</dbReference>
<dbReference type="Pfam" id="PF21176">
    <property type="entry name" value="RecR_HhH"/>
    <property type="match status" value="1"/>
</dbReference>
<sequence length="200" mass="22201">MRKFPEPISNLVAAFARLPGVGPKTALRYVFYLLSQPTFDLEVMARALTQLTERIKTCPHCFTFTEQAPCEICQDPKRNASLLCVVEEARDISTIEATGIYQGLYHVLGGTLNPIEGITQDTIRYRQLRQRIESHSNITEIILALSPTTHGETTILFLQKSLAPLGRSMTRLARGLPLGATLEFADEVTLADALKGRKSL</sequence>
<keyword evidence="1 7" id="KW-0479">Metal-binding</keyword>
<evidence type="ECO:0000256" key="2">
    <source>
        <dbReference type="ARBA" id="ARBA00022763"/>
    </source>
</evidence>
<dbReference type="Gene3D" id="3.30.60.80">
    <property type="match status" value="1"/>
</dbReference>
<dbReference type="Pfam" id="PF02132">
    <property type="entry name" value="RecR_ZnF"/>
    <property type="match status" value="1"/>
</dbReference>
<evidence type="ECO:0000256" key="1">
    <source>
        <dbReference type="ARBA" id="ARBA00022723"/>
    </source>
</evidence>
<keyword evidence="6 7" id="KW-0234">DNA repair</keyword>
<dbReference type="InterPro" id="IPR015967">
    <property type="entry name" value="Rcmb_RecR_Znf"/>
</dbReference>
<dbReference type="InterPro" id="IPR000093">
    <property type="entry name" value="DNA_Rcmb_RecR"/>
</dbReference>
<evidence type="ECO:0000256" key="6">
    <source>
        <dbReference type="ARBA" id="ARBA00023204"/>
    </source>
</evidence>
<dbReference type="GO" id="GO:0006310">
    <property type="term" value="P:DNA recombination"/>
    <property type="evidence" value="ECO:0007669"/>
    <property type="project" value="UniProtKB-UniRule"/>
</dbReference>
<dbReference type="PROSITE" id="PS50880">
    <property type="entry name" value="TOPRIM"/>
    <property type="match status" value="1"/>
</dbReference>
<dbReference type="PANTHER" id="PTHR30446">
    <property type="entry name" value="RECOMBINATION PROTEIN RECR"/>
    <property type="match status" value="1"/>
</dbReference>
<dbReference type="Pfam" id="PF13662">
    <property type="entry name" value="Toprim_4"/>
    <property type="match status" value="1"/>
</dbReference>
<accession>A0A0G1XR34</accession>
<dbReference type="SUPFAM" id="SSF111304">
    <property type="entry name" value="Recombination protein RecR"/>
    <property type="match status" value="1"/>
</dbReference>
<dbReference type="SMART" id="SM00493">
    <property type="entry name" value="TOPRIM"/>
    <property type="match status" value="1"/>
</dbReference>
<dbReference type="HAMAP" id="MF_00017">
    <property type="entry name" value="RecR"/>
    <property type="match status" value="1"/>
</dbReference>
<evidence type="ECO:0000256" key="4">
    <source>
        <dbReference type="ARBA" id="ARBA00022833"/>
    </source>
</evidence>
<dbReference type="AlphaFoldDB" id="A0A0G1XR34"/>
<dbReference type="Gene3D" id="6.10.250.240">
    <property type="match status" value="1"/>
</dbReference>
<comment type="function">
    <text evidence="7">May play a role in DNA repair. It seems to be involved in an RecBC-independent recombinational process of DNA repair. It may act with RecF and RecO.</text>
</comment>